<gene>
    <name evidence="1" type="ORF">FG051_11890</name>
</gene>
<evidence type="ECO:0000313" key="2">
    <source>
        <dbReference type="Proteomes" id="UP000310673"/>
    </source>
</evidence>
<dbReference type="AlphaFoldDB" id="A0A5B7T1N9"/>
<proteinExistence type="predicted"/>
<dbReference type="RefSeq" id="WP_057813661.1">
    <property type="nucleotide sequence ID" value="NZ_CP040736.1"/>
</dbReference>
<name>A0A5B7T1N9_9LACO</name>
<accession>A0A5B7T1N9</accession>
<evidence type="ECO:0000313" key="1">
    <source>
        <dbReference type="EMBL" id="QCX25748.1"/>
    </source>
</evidence>
<reference evidence="1 2" key="1">
    <citation type="submission" date="2019-05" db="EMBL/GenBank/DDBJ databases">
        <title>Genome Sequence of Lactobacillus futsaii Y97, a Potential Probiotic Strain Isolated from the Futsai of Taiwan.</title>
        <authorList>
            <person name="Du X."/>
        </authorList>
    </citation>
    <scope>NUCLEOTIDE SEQUENCE [LARGE SCALE GENOMIC DNA]</scope>
    <source>
        <strain evidence="1 2">Y97</strain>
    </source>
</reference>
<dbReference type="EMBL" id="CP040736">
    <property type="protein sequence ID" value="QCX25748.1"/>
    <property type="molecule type" value="Genomic_DNA"/>
</dbReference>
<dbReference type="Proteomes" id="UP000310673">
    <property type="component" value="Chromosome"/>
</dbReference>
<dbReference type="KEGG" id="lft:FG051_11890"/>
<sequence length="68" mass="7648">MENNLNIKATISGLQFIVDKLSSRKRPSKGDIEILEVAKAHLETLKQSQVKQTINSMPAYTHIKEAIK</sequence>
<protein>
    <submittedName>
        <fullName evidence="1">Uncharacterized protein</fullName>
    </submittedName>
</protein>
<organism evidence="1 2">
    <name type="scientific">Companilactobacillus futsaii</name>
    <dbReference type="NCBI Taxonomy" id="938155"/>
    <lineage>
        <taxon>Bacteria</taxon>
        <taxon>Bacillati</taxon>
        <taxon>Bacillota</taxon>
        <taxon>Bacilli</taxon>
        <taxon>Lactobacillales</taxon>
        <taxon>Lactobacillaceae</taxon>
        <taxon>Companilactobacillus</taxon>
    </lineage>
</organism>
<dbReference type="STRING" id="1423818.FC88_GL002465"/>